<sequence>MVLILAMVIAAIVLTLGINMTNITSKEIYLASFSGGSETALYAADAALECAEYYNGGDQKVFGRTGTQDLGTVAINCSGYSIAGTERVKPGTMDDPAITTFWIPPTSPPGDPSTVSTPCAFVSITNTTDGAVLRATYSVDGYNTCDANNPRRVQRSLQVNATLSL</sequence>
<accession>A0A1G2S3H5</accession>
<comment type="caution">
    <text evidence="1">The sequence shown here is derived from an EMBL/GenBank/DDBJ whole genome shotgun (WGS) entry which is preliminary data.</text>
</comment>
<evidence type="ECO:0000313" key="2">
    <source>
        <dbReference type="Proteomes" id="UP000176997"/>
    </source>
</evidence>
<evidence type="ECO:0008006" key="3">
    <source>
        <dbReference type="Google" id="ProtNLM"/>
    </source>
</evidence>
<dbReference type="AlphaFoldDB" id="A0A1G2S3H5"/>
<proteinExistence type="predicted"/>
<protein>
    <recommendedName>
        <fullName evidence="3">Type 4 fimbrial biogenesis protein PilX N-terminal domain-containing protein</fullName>
    </recommendedName>
</protein>
<organism evidence="1 2">
    <name type="scientific">Candidatus Yonathbacteria bacterium RIFCSPHIGHO2_01_FULL_51_10</name>
    <dbReference type="NCBI Taxonomy" id="1802723"/>
    <lineage>
        <taxon>Bacteria</taxon>
        <taxon>Candidatus Yonathiibacteriota</taxon>
    </lineage>
</organism>
<reference evidence="1 2" key="1">
    <citation type="journal article" date="2016" name="Nat. Commun.">
        <title>Thousands of microbial genomes shed light on interconnected biogeochemical processes in an aquifer system.</title>
        <authorList>
            <person name="Anantharaman K."/>
            <person name="Brown C.T."/>
            <person name="Hug L.A."/>
            <person name="Sharon I."/>
            <person name="Castelle C.J."/>
            <person name="Probst A.J."/>
            <person name="Thomas B.C."/>
            <person name="Singh A."/>
            <person name="Wilkins M.J."/>
            <person name="Karaoz U."/>
            <person name="Brodie E.L."/>
            <person name="Williams K.H."/>
            <person name="Hubbard S.S."/>
            <person name="Banfield J.F."/>
        </authorList>
    </citation>
    <scope>NUCLEOTIDE SEQUENCE [LARGE SCALE GENOMIC DNA]</scope>
</reference>
<gene>
    <name evidence="1" type="ORF">A2675_03085</name>
</gene>
<name>A0A1G2S3H5_9BACT</name>
<evidence type="ECO:0000313" key="1">
    <source>
        <dbReference type="EMBL" id="OHA79645.1"/>
    </source>
</evidence>
<dbReference type="STRING" id="1802723.A2675_03085"/>
<dbReference type="EMBL" id="MHUS01000044">
    <property type="protein sequence ID" value="OHA79645.1"/>
    <property type="molecule type" value="Genomic_DNA"/>
</dbReference>
<dbReference type="Proteomes" id="UP000176997">
    <property type="component" value="Unassembled WGS sequence"/>
</dbReference>